<name>A0A947DA67_9HYPH</name>
<comment type="caution">
    <text evidence="1">The sequence shown here is derived from an EMBL/GenBank/DDBJ whole genome shotgun (WGS) entry which is preliminary data.</text>
</comment>
<keyword evidence="2" id="KW-1185">Reference proteome</keyword>
<dbReference type="EMBL" id="JAHHZF010000015">
    <property type="protein sequence ID" value="MBT9292766.1"/>
    <property type="molecule type" value="Genomic_DNA"/>
</dbReference>
<dbReference type="Pfam" id="PF05932">
    <property type="entry name" value="CesT"/>
    <property type="match status" value="1"/>
</dbReference>
<dbReference type="RefSeq" id="WP_261971268.1">
    <property type="nucleotide sequence ID" value="NZ_JAHHZF010000015.1"/>
</dbReference>
<dbReference type="Proteomes" id="UP000766595">
    <property type="component" value="Unassembled WGS sequence"/>
</dbReference>
<sequence length="155" mass="16690">MTDLEFLTSLIAEVGTRDDAIAGVLRTSPNSWLVRFADVDIEIEHQASRDRLVFASVIGPTLAGNREAVLEALLCYGFLWRQTGGMRMALTEPGGDVLQLFDLDAARIDLATLTNVVVNMADNTRSWRVFLAAAADAGSIAAPAQAPAVDSMIRI</sequence>
<dbReference type="GO" id="GO:0030254">
    <property type="term" value="P:protein secretion by the type III secretion system"/>
    <property type="evidence" value="ECO:0007669"/>
    <property type="project" value="InterPro"/>
</dbReference>
<dbReference type="Gene3D" id="3.30.1460.10">
    <property type="match status" value="1"/>
</dbReference>
<evidence type="ECO:0000313" key="1">
    <source>
        <dbReference type="EMBL" id="MBT9292766.1"/>
    </source>
</evidence>
<organism evidence="1 2">
    <name type="scientific">Prosthecodimorpha staleyi</name>
    <dbReference type="NCBI Taxonomy" id="2840188"/>
    <lineage>
        <taxon>Bacteria</taxon>
        <taxon>Pseudomonadati</taxon>
        <taxon>Pseudomonadota</taxon>
        <taxon>Alphaproteobacteria</taxon>
        <taxon>Hyphomicrobiales</taxon>
        <taxon>Ancalomicrobiaceae</taxon>
        <taxon>Prosthecodimorpha</taxon>
    </lineage>
</organism>
<dbReference type="SUPFAM" id="SSF69635">
    <property type="entry name" value="Type III secretory system chaperone-like"/>
    <property type="match status" value="1"/>
</dbReference>
<reference evidence="1 2" key="1">
    <citation type="submission" date="2021-06" db="EMBL/GenBank/DDBJ databases">
        <authorList>
            <person name="Grouzdev D.S."/>
            <person name="Koziaeva V."/>
        </authorList>
    </citation>
    <scope>NUCLEOTIDE SEQUENCE [LARGE SCALE GENOMIC DNA]</scope>
    <source>
        <strain evidence="1 2">22</strain>
    </source>
</reference>
<evidence type="ECO:0000313" key="2">
    <source>
        <dbReference type="Proteomes" id="UP000766595"/>
    </source>
</evidence>
<dbReference type="AlphaFoldDB" id="A0A947DA67"/>
<dbReference type="CDD" id="cd16364">
    <property type="entry name" value="T3SC_I-like"/>
    <property type="match status" value="1"/>
</dbReference>
<protein>
    <submittedName>
        <fullName evidence="1">Type III secretion system chaperone</fullName>
    </submittedName>
</protein>
<accession>A0A947DA67</accession>
<gene>
    <name evidence="1" type="ORF">KL771_25115</name>
</gene>
<proteinExistence type="predicted"/>
<dbReference type="InterPro" id="IPR010261">
    <property type="entry name" value="Tir_chaperone"/>
</dbReference>